<protein>
    <recommendedName>
        <fullName evidence="4">Helix-turn-helix domain-containing protein</fullName>
    </recommendedName>
</protein>
<reference evidence="2 3" key="1">
    <citation type="journal article" date="2019" name="Emerg. Microbes Infect.">
        <title>Comprehensive subspecies identification of 175 nontuberculous mycobacteria species based on 7547 genomic profiles.</title>
        <authorList>
            <person name="Matsumoto Y."/>
            <person name="Kinjo T."/>
            <person name="Motooka D."/>
            <person name="Nabeya D."/>
            <person name="Jung N."/>
            <person name="Uechi K."/>
            <person name="Horii T."/>
            <person name="Iida T."/>
            <person name="Fujita J."/>
            <person name="Nakamura S."/>
        </authorList>
    </citation>
    <scope>NUCLEOTIDE SEQUENCE [LARGE SCALE GENOMIC DNA]</scope>
    <source>
        <strain evidence="2 3">JCM 18565</strain>
    </source>
</reference>
<feature type="region of interest" description="Disordered" evidence="1">
    <location>
        <begin position="162"/>
        <end position="201"/>
    </location>
</feature>
<proteinExistence type="predicted"/>
<gene>
    <name evidence="2" type="ORF">MPRG_66000</name>
</gene>
<accession>A0ABQ1CFU0</accession>
<keyword evidence="3" id="KW-1185">Reference proteome</keyword>
<dbReference type="EMBL" id="BLKX01000005">
    <property type="protein sequence ID" value="GFG83324.1"/>
    <property type="molecule type" value="Genomic_DNA"/>
</dbReference>
<name>A0ABQ1CFU0_9MYCO</name>
<feature type="compositionally biased region" description="Low complexity" evidence="1">
    <location>
        <begin position="176"/>
        <end position="185"/>
    </location>
</feature>
<comment type="caution">
    <text evidence="2">The sequence shown here is derived from an EMBL/GenBank/DDBJ whole genome shotgun (WGS) entry which is preliminary data.</text>
</comment>
<sequence>MEASCRSIAAAIVLELGEAPYAGVPCWSGRAQRWAAVTVPVAYHARYDTDVRPAMPGNPVSLNAVRAVAAARAVYADYATGRNCRPTNERLAADTGYSVRTVQRADTALRLLGVATEVLRGRQRTRAERFASWRVGDRRRGWASVWALHDNPLLPKGIGALSPHPRSGPFKEKTPSSSVVTTGTGRPAGVRQDGAARRQAPDQGALALARAWRADAHAPPWAHRHSAQAWAPVLAAPAAHGWTPRDLNQLITDWIGVGHWIAARPHKPIGLLGAVLAWHGTDNLDERPAAADMAREAQQLAADRARIIAQHTARAEHATARAAARAALGGPGHTAARAAAAAAARGAAQRRGHTAAADAADLAARVAAARA</sequence>
<evidence type="ECO:0008006" key="4">
    <source>
        <dbReference type="Google" id="ProtNLM"/>
    </source>
</evidence>
<organism evidence="2 3">
    <name type="scientific">Mycobacterium paragordonae</name>
    <dbReference type="NCBI Taxonomy" id="1389713"/>
    <lineage>
        <taxon>Bacteria</taxon>
        <taxon>Bacillati</taxon>
        <taxon>Actinomycetota</taxon>
        <taxon>Actinomycetes</taxon>
        <taxon>Mycobacteriales</taxon>
        <taxon>Mycobacteriaceae</taxon>
        <taxon>Mycobacterium</taxon>
    </lineage>
</organism>
<dbReference type="Proteomes" id="UP000465240">
    <property type="component" value="Unassembled WGS sequence"/>
</dbReference>
<evidence type="ECO:0000313" key="3">
    <source>
        <dbReference type="Proteomes" id="UP000465240"/>
    </source>
</evidence>
<evidence type="ECO:0000313" key="2">
    <source>
        <dbReference type="EMBL" id="GFG83324.1"/>
    </source>
</evidence>
<evidence type="ECO:0000256" key="1">
    <source>
        <dbReference type="SAM" id="MobiDB-lite"/>
    </source>
</evidence>